<evidence type="ECO:0000256" key="3">
    <source>
        <dbReference type="ARBA" id="ARBA00004906"/>
    </source>
</evidence>
<dbReference type="SMART" id="SM00184">
    <property type="entry name" value="RING"/>
    <property type="match status" value="1"/>
</dbReference>
<keyword evidence="5" id="KW-0808">Transferase</keyword>
<evidence type="ECO:0000256" key="15">
    <source>
        <dbReference type="PROSITE-ProRule" id="PRU00175"/>
    </source>
</evidence>
<comment type="subcellular location">
    <subcellularLocation>
        <location evidence="2">Membrane</location>
        <topology evidence="2">Single-pass membrane protein</topology>
    </subcellularLocation>
</comment>
<evidence type="ECO:0000256" key="4">
    <source>
        <dbReference type="ARBA" id="ARBA00012483"/>
    </source>
</evidence>
<evidence type="ECO:0000256" key="16">
    <source>
        <dbReference type="SAM" id="Phobius"/>
    </source>
</evidence>
<dbReference type="Pfam" id="PF13947">
    <property type="entry name" value="GUB_WAK_bind"/>
    <property type="match status" value="1"/>
</dbReference>
<dbReference type="PANTHER" id="PTHR46279:SF20">
    <property type="entry name" value="ZINC FINGER, RING_FYVE_PHD-TYPE-RELATED"/>
    <property type="match status" value="1"/>
</dbReference>
<evidence type="ECO:0000256" key="5">
    <source>
        <dbReference type="ARBA" id="ARBA00022679"/>
    </source>
</evidence>
<evidence type="ECO:0000256" key="1">
    <source>
        <dbReference type="ARBA" id="ARBA00000900"/>
    </source>
</evidence>
<dbReference type="OrthoDB" id="8062037at2759"/>
<dbReference type="GO" id="GO:0016020">
    <property type="term" value="C:membrane"/>
    <property type="evidence" value="ECO:0007669"/>
    <property type="project" value="UniProtKB-SubCell"/>
</dbReference>
<keyword evidence="12 16" id="KW-1133">Transmembrane helix</keyword>
<evidence type="ECO:0000256" key="9">
    <source>
        <dbReference type="ARBA" id="ARBA00022771"/>
    </source>
</evidence>
<dbReference type="Gene3D" id="3.30.40.10">
    <property type="entry name" value="Zinc/RING finger domain, C3HC4 (zinc finger)"/>
    <property type="match status" value="1"/>
</dbReference>
<protein>
    <recommendedName>
        <fullName evidence="4">RING-type E3 ubiquitin transferase</fullName>
        <ecNumber evidence="4">2.3.2.27</ecNumber>
    </recommendedName>
</protein>
<accession>A0A251VGA6</accession>
<evidence type="ECO:0000256" key="7">
    <source>
        <dbReference type="ARBA" id="ARBA00022723"/>
    </source>
</evidence>
<dbReference type="InterPro" id="IPR001841">
    <property type="entry name" value="Znf_RING"/>
</dbReference>
<feature type="chain" id="PRO_5013327162" description="RING-type E3 ubiquitin transferase" evidence="17">
    <location>
        <begin position="24"/>
        <end position="352"/>
    </location>
</feature>
<dbReference type="EC" id="2.3.2.27" evidence="4"/>
<sequence length="352" mass="39553">MENKHIRLLIFFSFFSLISISAANGHCQPASCGRIQIQSPFRIIDRQPSSCGSPGFDLYCNKQNQTLIRLPSSRSYTVNQINYNSHIIYIDQDFCKRNEINDLNVTGTPFVFPNLQTYTFYNCSRQNSSLVYPSVPFPCLSSRNHSVIAVRPEFFSHRRMPTRCKVIKMISVSVPINGDIRSDVELMWFDPCSESCENEGIPTSARYGLSLGIGVPVTIICIIGMIYCLTYKETDYSETHHQSIDVSPISVIPQPTSRTGLDGPTIESYPISMLGESCRLPNDDSACAICLSEYKTKELLRTIPKCNHYFHVDCIDEWLKLNVTCPVCRNTPESSSLVTSCSSTSTNHVESS</sequence>
<dbReference type="GO" id="GO:0061630">
    <property type="term" value="F:ubiquitin protein ligase activity"/>
    <property type="evidence" value="ECO:0007669"/>
    <property type="project" value="UniProtKB-EC"/>
</dbReference>
<evidence type="ECO:0000256" key="10">
    <source>
        <dbReference type="ARBA" id="ARBA00022786"/>
    </source>
</evidence>
<evidence type="ECO:0000256" key="11">
    <source>
        <dbReference type="ARBA" id="ARBA00022833"/>
    </source>
</evidence>
<keyword evidence="8 17" id="KW-0732">Signal</keyword>
<dbReference type="InterPro" id="IPR025287">
    <property type="entry name" value="WAK_GUB"/>
</dbReference>
<evidence type="ECO:0000313" key="19">
    <source>
        <dbReference type="EMBL" id="KAF5818849.1"/>
    </source>
</evidence>
<dbReference type="CDD" id="cd16461">
    <property type="entry name" value="RING-H2_EL5-like"/>
    <property type="match status" value="1"/>
</dbReference>
<keyword evidence="7" id="KW-0479">Metal-binding</keyword>
<keyword evidence="9 15" id="KW-0863">Zinc-finger</keyword>
<keyword evidence="10" id="KW-0833">Ubl conjugation pathway</keyword>
<evidence type="ECO:0000256" key="17">
    <source>
        <dbReference type="SAM" id="SignalP"/>
    </source>
</evidence>
<feature type="transmembrane region" description="Helical" evidence="16">
    <location>
        <begin position="207"/>
        <end position="229"/>
    </location>
</feature>
<feature type="domain" description="RING-type" evidence="18">
    <location>
        <begin position="287"/>
        <end position="329"/>
    </location>
</feature>
<reference evidence="19 21" key="1">
    <citation type="journal article" date="2017" name="Nature">
        <title>The sunflower genome provides insights into oil metabolism, flowering and Asterid evolution.</title>
        <authorList>
            <person name="Badouin H."/>
            <person name="Gouzy J."/>
            <person name="Grassa C.J."/>
            <person name="Murat F."/>
            <person name="Staton S.E."/>
            <person name="Cottret L."/>
            <person name="Lelandais-Briere C."/>
            <person name="Owens G.L."/>
            <person name="Carrere S."/>
            <person name="Mayjonade B."/>
            <person name="Legrand L."/>
            <person name="Gill N."/>
            <person name="Kane N.C."/>
            <person name="Bowers J.E."/>
            <person name="Hubner S."/>
            <person name="Bellec A."/>
            <person name="Berard A."/>
            <person name="Berges H."/>
            <person name="Blanchet N."/>
            <person name="Boniface M.C."/>
            <person name="Brunel D."/>
            <person name="Catrice O."/>
            <person name="Chaidir N."/>
            <person name="Claudel C."/>
            <person name="Donnadieu C."/>
            <person name="Faraut T."/>
            <person name="Fievet G."/>
            <person name="Helmstetter N."/>
            <person name="King M."/>
            <person name="Knapp S.J."/>
            <person name="Lai Z."/>
            <person name="Le Paslier M.C."/>
            <person name="Lippi Y."/>
            <person name="Lorenzon L."/>
            <person name="Mandel J.R."/>
            <person name="Marage G."/>
            <person name="Marchand G."/>
            <person name="Marquand E."/>
            <person name="Bret-Mestries E."/>
            <person name="Morien E."/>
            <person name="Nambeesan S."/>
            <person name="Nguyen T."/>
            <person name="Pegot-Espagnet P."/>
            <person name="Pouilly N."/>
            <person name="Raftis F."/>
            <person name="Sallet E."/>
            <person name="Schiex T."/>
            <person name="Thomas J."/>
            <person name="Vandecasteele C."/>
            <person name="Vares D."/>
            <person name="Vear F."/>
            <person name="Vautrin S."/>
            <person name="Crespi M."/>
            <person name="Mangin B."/>
            <person name="Burke J.M."/>
            <person name="Salse J."/>
            <person name="Munos S."/>
            <person name="Vincourt P."/>
            <person name="Rieseberg L.H."/>
            <person name="Langlade N.B."/>
        </authorList>
    </citation>
    <scope>NUCLEOTIDE SEQUENCE [LARGE SCALE GENOMIC DNA]</scope>
    <source>
        <strain evidence="21">cv. SF193</strain>
        <tissue evidence="19">Leaves</tissue>
    </source>
</reference>
<evidence type="ECO:0000256" key="6">
    <source>
        <dbReference type="ARBA" id="ARBA00022692"/>
    </source>
</evidence>
<keyword evidence="21" id="KW-1185">Reference proteome</keyword>
<dbReference type="AlphaFoldDB" id="A0A251VGA6"/>
<proteinExistence type="inferred from homology"/>
<dbReference type="SUPFAM" id="SSF57850">
    <property type="entry name" value="RING/U-box"/>
    <property type="match status" value="1"/>
</dbReference>
<gene>
    <name evidence="20" type="ORF">HannXRQ_Chr02g0047871</name>
    <name evidence="19" type="ORF">HanXRQr2_Chr02g0070771</name>
</gene>
<dbReference type="InterPro" id="IPR013083">
    <property type="entry name" value="Znf_RING/FYVE/PHD"/>
</dbReference>
<keyword evidence="13 16" id="KW-0472">Membrane</keyword>
<evidence type="ECO:0000256" key="13">
    <source>
        <dbReference type="ARBA" id="ARBA00023136"/>
    </source>
</evidence>
<dbReference type="PANTHER" id="PTHR46279">
    <property type="entry name" value="RING/U-BOX SUPERFAMILY PROTEIN"/>
    <property type="match status" value="1"/>
</dbReference>
<evidence type="ECO:0000256" key="14">
    <source>
        <dbReference type="ARBA" id="ARBA00024209"/>
    </source>
</evidence>
<organism evidence="20 21">
    <name type="scientific">Helianthus annuus</name>
    <name type="common">Common sunflower</name>
    <dbReference type="NCBI Taxonomy" id="4232"/>
    <lineage>
        <taxon>Eukaryota</taxon>
        <taxon>Viridiplantae</taxon>
        <taxon>Streptophyta</taxon>
        <taxon>Embryophyta</taxon>
        <taxon>Tracheophyta</taxon>
        <taxon>Spermatophyta</taxon>
        <taxon>Magnoliopsida</taxon>
        <taxon>eudicotyledons</taxon>
        <taxon>Gunneridae</taxon>
        <taxon>Pentapetalae</taxon>
        <taxon>asterids</taxon>
        <taxon>campanulids</taxon>
        <taxon>Asterales</taxon>
        <taxon>Asteraceae</taxon>
        <taxon>Asteroideae</taxon>
        <taxon>Heliantheae alliance</taxon>
        <taxon>Heliantheae</taxon>
        <taxon>Helianthus</taxon>
    </lineage>
</organism>
<dbReference type="GO" id="GO:0008270">
    <property type="term" value="F:zinc ion binding"/>
    <property type="evidence" value="ECO:0007669"/>
    <property type="project" value="UniProtKB-KW"/>
</dbReference>
<reference evidence="19" key="3">
    <citation type="submission" date="2020-06" db="EMBL/GenBank/DDBJ databases">
        <title>Helianthus annuus Genome sequencing and assembly Release 2.</title>
        <authorList>
            <person name="Gouzy J."/>
            <person name="Langlade N."/>
            <person name="Munos S."/>
        </authorList>
    </citation>
    <scope>NUCLEOTIDE SEQUENCE</scope>
    <source>
        <tissue evidence="19">Leaves</tissue>
    </source>
</reference>
<reference evidence="20" key="2">
    <citation type="submission" date="2017-02" db="EMBL/GenBank/DDBJ databases">
        <title>Sunflower complete genome.</title>
        <authorList>
            <person name="Langlade N."/>
            <person name="Munos S."/>
        </authorList>
    </citation>
    <scope>NUCLEOTIDE SEQUENCE [LARGE SCALE GENOMIC DNA]</scope>
    <source>
        <tissue evidence="20">Leaves</tissue>
    </source>
</reference>
<keyword evidence="11" id="KW-0862">Zinc</keyword>
<keyword evidence="6 16" id="KW-0812">Transmembrane</keyword>
<dbReference type="EMBL" id="MNCJ02000317">
    <property type="protein sequence ID" value="KAF5818849.1"/>
    <property type="molecule type" value="Genomic_DNA"/>
</dbReference>
<comment type="similarity">
    <text evidence="14">Belongs to the RING-type zinc finger family. ATL subfamily.</text>
</comment>
<evidence type="ECO:0000256" key="12">
    <source>
        <dbReference type="ARBA" id="ARBA00022989"/>
    </source>
</evidence>
<comment type="pathway">
    <text evidence="3">Protein modification; protein ubiquitination.</text>
</comment>
<dbReference type="Pfam" id="PF13639">
    <property type="entry name" value="zf-RING_2"/>
    <property type="match status" value="1"/>
</dbReference>
<dbReference type="InParanoid" id="A0A251VGA6"/>
<evidence type="ECO:0000313" key="20">
    <source>
        <dbReference type="EMBL" id="OTG34625.1"/>
    </source>
</evidence>
<dbReference type="OMA" id="SAPVIPC"/>
<feature type="signal peptide" evidence="17">
    <location>
        <begin position="1"/>
        <end position="23"/>
    </location>
</feature>
<evidence type="ECO:0000313" key="21">
    <source>
        <dbReference type="Proteomes" id="UP000215914"/>
    </source>
</evidence>
<evidence type="ECO:0000256" key="2">
    <source>
        <dbReference type="ARBA" id="ARBA00004167"/>
    </source>
</evidence>
<dbReference type="InterPro" id="IPR046948">
    <property type="entry name" value="ATL20-22-like"/>
</dbReference>
<comment type="catalytic activity">
    <reaction evidence="1">
        <text>S-ubiquitinyl-[E2 ubiquitin-conjugating enzyme]-L-cysteine + [acceptor protein]-L-lysine = [E2 ubiquitin-conjugating enzyme]-L-cysteine + N(6)-ubiquitinyl-[acceptor protein]-L-lysine.</text>
        <dbReference type="EC" id="2.3.2.27"/>
    </reaction>
</comment>
<name>A0A251VGA6_HELAN</name>
<dbReference type="FunCoup" id="A0A251VGA6">
    <property type="interactions" value="36"/>
</dbReference>
<evidence type="ECO:0000259" key="18">
    <source>
        <dbReference type="PROSITE" id="PS50089"/>
    </source>
</evidence>
<dbReference type="Gramene" id="mRNA:HanXRQr2_Chr02g0070771">
    <property type="protein sequence ID" value="mRNA:HanXRQr2_Chr02g0070771"/>
    <property type="gene ID" value="HanXRQr2_Chr02g0070771"/>
</dbReference>
<dbReference type="GO" id="GO:0030247">
    <property type="term" value="F:polysaccharide binding"/>
    <property type="evidence" value="ECO:0007669"/>
    <property type="project" value="InterPro"/>
</dbReference>
<dbReference type="PROSITE" id="PS50089">
    <property type="entry name" value="ZF_RING_2"/>
    <property type="match status" value="1"/>
</dbReference>
<dbReference type="EMBL" id="CM007891">
    <property type="protein sequence ID" value="OTG34625.1"/>
    <property type="molecule type" value="Genomic_DNA"/>
</dbReference>
<evidence type="ECO:0000256" key="8">
    <source>
        <dbReference type="ARBA" id="ARBA00022729"/>
    </source>
</evidence>
<dbReference type="Proteomes" id="UP000215914">
    <property type="component" value="Chromosome 2"/>
</dbReference>